<feature type="region of interest" description="Disordered" evidence="3">
    <location>
        <begin position="51"/>
        <end position="77"/>
    </location>
</feature>
<keyword evidence="1" id="KW-0805">Transcription regulation</keyword>
<dbReference type="AlphaFoldDB" id="A0A4Z2HB20"/>
<dbReference type="PANTHER" id="PTHR19290:SF163">
    <property type="entry name" value="BASIC HELIX-LOOP-HELIX NEURAL TRANSCRIPTION FACTOR TAP"/>
    <property type="match status" value="1"/>
</dbReference>
<dbReference type="SMART" id="SM00353">
    <property type="entry name" value="HLH"/>
    <property type="match status" value="1"/>
</dbReference>
<dbReference type="InterPro" id="IPR011598">
    <property type="entry name" value="bHLH_dom"/>
</dbReference>
<evidence type="ECO:0000313" key="6">
    <source>
        <dbReference type="Proteomes" id="UP000314294"/>
    </source>
</evidence>
<proteinExistence type="predicted"/>
<evidence type="ECO:0000313" key="5">
    <source>
        <dbReference type="EMBL" id="TNN62465.1"/>
    </source>
</evidence>
<reference evidence="5 6" key="1">
    <citation type="submission" date="2019-03" db="EMBL/GenBank/DDBJ databases">
        <title>First draft genome of Liparis tanakae, snailfish: a comprehensive survey of snailfish specific genes.</title>
        <authorList>
            <person name="Kim W."/>
            <person name="Song I."/>
            <person name="Jeong J.-H."/>
            <person name="Kim D."/>
            <person name="Kim S."/>
            <person name="Ryu S."/>
            <person name="Song J.Y."/>
            <person name="Lee S.K."/>
        </authorList>
    </citation>
    <scope>NUCLEOTIDE SEQUENCE [LARGE SCALE GENOMIC DNA]</scope>
    <source>
        <tissue evidence="5">Muscle</tissue>
    </source>
</reference>
<sequence length="450" mass="49534">MKGLQFSPVATIMTRTTLIIWQHEDKLQVSMTIWKSKVSFRVMVLTPERQERGQDLVEQEKEGAHKPGEGERVHHSSKVTAPCDFKSFIKQANLSCRGTSNQEAPEESEEENIWAVGVAANTDSPTKQTGEHRGSAEASANAATSRQQAGRRAAHSSSLPVLETMSCSSVAGSEFSEEELELGALCQGEHEGSPKASFQDSESSVCSPSDTEEGQTKKRNRPVRSKARRMAANVRERKRIMDYNQAFNALRVTLNHDLSGKRLSKIATLQRAINRISALSVFLSSNPPGKPCAHRECNRSAAVPAAMGVTRLEQTRATLPRPEHQSYGPWHTSISHQVQPQQGPHMHRLPTESHVYMDNAASSCPPSPHYPCYPTEGQLYAYGHCGSPHEHPPSPLRYPQVGDGLGYQPGVWASCTQKYMDAFVEPPPALGLPWQVSYPEHSLSLGSDIL</sequence>
<comment type="caution">
    <text evidence="5">The sequence shown here is derived from an EMBL/GenBank/DDBJ whole genome shotgun (WGS) entry which is preliminary data.</text>
</comment>
<dbReference type="PANTHER" id="PTHR19290">
    <property type="entry name" value="BASIC HELIX-LOOP-HELIX PROTEIN NEUROGENIN-RELATED"/>
    <property type="match status" value="1"/>
</dbReference>
<dbReference type="InterPro" id="IPR036638">
    <property type="entry name" value="HLH_DNA-bd_sf"/>
</dbReference>
<accession>A0A4Z2HB20</accession>
<name>A0A4Z2HB20_9TELE</name>
<dbReference type="PROSITE" id="PS50888">
    <property type="entry name" value="BHLH"/>
    <property type="match status" value="1"/>
</dbReference>
<organism evidence="5 6">
    <name type="scientific">Liparis tanakae</name>
    <name type="common">Tanaka's snailfish</name>
    <dbReference type="NCBI Taxonomy" id="230148"/>
    <lineage>
        <taxon>Eukaryota</taxon>
        <taxon>Metazoa</taxon>
        <taxon>Chordata</taxon>
        <taxon>Craniata</taxon>
        <taxon>Vertebrata</taxon>
        <taxon>Euteleostomi</taxon>
        <taxon>Actinopterygii</taxon>
        <taxon>Neopterygii</taxon>
        <taxon>Teleostei</taxon>
        <taxon>Neoteleostei</taxon>
        <taxon>Acanthomorphata</taxon>
        <taxon>Eupercaria</taxon>
        <taxon>Perciformes</taxon>
        <taxon>Cottioidei</taxon>
        <taxon>Cottales</taxon>
        <taxon>Liparidae</taxon>
        <taxon>Liparis</taxon>
    </lineage>
</organism>
<feature type="compositionally biased region" description="Basic and acidic residues" evidence="3">
    <location>
        <begin position="51"/>
        <end position="74"/>
    </location>
</feature>
<dbReference type="OrthoDB" id="6241467at2759"/>
<evidence type="ECO:0000259" key="4">
    <source>
        <dbReference type="PROSITE" id="PS50888"/>
    </source>
</evidence>
<protein>
    <submittedName>
        <fullName evidence="5">Class A basic helix-loop-helix protein 9</fullName>
    </submittedName>
</protein>
<evidence type="ECO:0000256" key="2">
    <source>
        <dbReference type="ARBA" id="ARBA00023163"/>
    </source>
</evidence>
<dbReference type="Proteomes" id="UP000314294">
    <property type="component" value="Unassembled WGS sequence"/>
</dbReference>
<dbReference type="GO" id="GO:0045944">
    <property type="term" value="P:positive regulation of transcription by RNA polymerase II"/>
    <property type="evidence" value="ECO:0007669"/>
    <property type="project" value="TreeGrafter"/>
</dbReference>
<feature type="region of interest" description="Disordered" evidence="3">
    <location>
        <begin position="189"/>
        <end position="230"/>
    </location>
</feature>
<evidence type="ECO:0000256" key="1">
    <source>
        <dbReference type="ARBA" id="ARBA00023015"/>
    </source>
</evidence>
<dbReference type="GO" id="GO:0046983">
    <property type="term" value="F:protein dimerization activity"/>
    <property type="evidence" value="ECO:0007669"/>
    <property type="project" value="InterPro"/>
</dbReference>
<gene>
    <name evidence="5" type="primary">bhlha9</name>
    <name evidence="5" type="ORF">EYF80_027268</name>
</gene>
<dbReference type="SUPFAM" id="SSF47459">
    <property type="entry name" value="HLH, helix-loop-helix DNA-binding domain"/>
    <property type="match status" value="1"/>
</dbReference>
<feature type="compositionally biased region" description="Basic residues" evidence="3">
    <location>
        <begin position="217"/>
        <end position="229"/>
    </location>
</feature>
<dbReference type="GO" id="GO:0061564">
    <property type="term" value="P:axon development"/>
    <property type="evidence" value="ECO:0007669"/>
    <property type="project" value="TreeGrafter"/>
</dbReference>
<feature type="domain" description="BHLH" evidence="4">
    <location>
        <begin position="227"/>
        <end position="279"/>
    </location>
</feature>
<dbReference type="Pfam" id="PF00010">
    <property type="entry name" value="HLH"/>
    <property type="match status" value="1"/>
</dbReference>
<keyword evidence="6" id="KW-1185">Reference proteome</keyword>
<dbReference type="InterPro" id="IPR050359">
    <property type="entry name" value="bHLH_transcription_factors"/>
</dbReference>
<dbReference type="GO" id="GO:0070888">
    <property type="term" value="F:E-box binding"/>
    <property type="evidence" value="ECO:0007669"/>
    <property type="project" value="TreeGrafter"/>
</dbReference>
<dbReference type="GO" id="GO:0007423">
    <property type="term" value="P:sensory organ development"/>
    <property type="evidence" value="ECO:0007669"/>
    <property type="project" value="TreeGrafter"/>
</dbReference>
<dbReference type="EMBL" id="SRLO01000292">
    <property type="protein sequence ID" value="TNN62465.1"/>
    <property type="molecule type" value="Genomic_DNA"/>
</dbReference>
<keyword evidence="2" id="KW-0804">Transcription</keyword>
<feature type="compositionally biased region" description="Polar residues" evidence="3">
    <location>
        <begin position="196"/>
        <end position="209"/>
    </location>
</feature>
<dbReference type="CDD" id="cd18912">
    <property type="entry name" value="bHLH_TS_bHLHa9"/>
    <property type="match status" value="1"/>
</dbReference>
<feature type="region of interest" description="Disordered" evidence="3">
    <location>
        <begin position="122"/>
        <end position="159"/>
    </location>
</feature>
<evidence type="ECO:0000256" key="3">
    <source>
        <dbReference type="SAM" id="MobiDB-lite"/>
    </source>
</evidence>
<dbReference type="Gene3D" id="4.10.280.10">
    <property type="entry name" value="Helix-loop-helix DNA-binding domain"/>
    <property type="match status" value="1"/>
</dbReference>
<dbReference type="GO" id="GO:0000981">
    <property type="term" value="F:DNA-binding transcription factor activity, RNA polymerase II-specific"/>
    <property type="evidence" value="ECO:0007669"/>
    <property type="project" value="TreeGrafter"/>
</dbReference>
<dbReference type="GO" id="GO:0005634">
    <property type="term" value="C:nucleus"/>
    <property type="evidence" value="ECO:0007669"/>
    <property type="project" value="TreeGrafter"/>
</dbReference>